<dbReference type="Pfam" id="PF02780">
    <property type="entry name" value="Transketolase_C"/>
    <property type="match status" value="1"/>
</dbReference>
<dbReference type="InterPro" id="IPR033248">
    <property type="entry name" value="Transketolase_C"/>
</dbReference>
<dbReference type="PANTHER" id="PTHR11624:SF112">
    <property type="entry name" value="PYRUVATE DEHYDROGENASE E1 COMPONENT SUBUNIT BETA-1, MITOCHONDRIAL"/>
    <property type="match status" value="1"/>
</dbReference>
<dbReference type="InterPro" id="IPR009014">
    <property type="entry name" value="Transketo_C/PFOR_II"/>
</dbReference>
<sequence length="125" mass="13668">MLMANCGAVEEDMTETESEVMLMAATTTPATPKTKRVVVKEDDAHHPYAFHVSGPRNVASPNWRDLISSSCASVVEESFSYLDAPVERIAGADVPMPYAANLERLALPQVEDIVRAAKRACFRSK</sequence>
<dbReference type="InterPro" id="IPR027110">
    <property type="entry name" value="PDHB_mito-type"/>
</dbReference>
<keyword evidence="2 4" id="KW-0560">Oxidoreductase</keyword>
<dbReference type="EMBL" id="QGKX02001290">
    <property type="protein sequence ID" value="KAF3536552.1"/>
    <property type="molecule type" value="Genomic_DNA"/>
</dbReference>
<gene>
    <name evidence="6" type="ORF">F2Q69_00019912</name>
</gene>
<dbReference type="GO" id="GO:0004739">
    <property type="term" value="F:pyruvate dehydrogenase (acetyl-transferring) activity"/>
    <property type="evidence" value="ECO:0007669"/>
    <property type="project" value="UniProtKB-UniRule"/>
</dbReference>
<evidence type="ECO:0000256" key="2">
    <source>
        <dbReference type="ARBA" id="ARBA00023002"/>
    </source>
</evidence>
<evidence type="ECO:0000313" key="7">
    <source>
        <dbReference type="Proteomes" id="UP000712600"/>
    </source>
</evidence>
<keyword evidence="4" id="KW-0670">Pyruvate</keyword>
<organism evidence="6 7">
    <name type="scientific">Brassica cretica</name>
    <name type="common">Mustard</name>
    <dbReference type="NCBI Taxonomy" id="69181"/>
    <lineage>
        <taxon>Eukaryota</taxon>
        <taxon>Viridiplantae</taxon>
        <taxon>Streptophyta</taxon>
        <taxon>Embryophyta</taxon>
        <taxon>Tracheophyta</taxon>
        <taxon>Spermatophyta</taxon>
        <taxon>Magnoliopsida</taxon>
        <taxon>eudicotyledons</taxon>
        <taxon>Gunneridae</taxon>
        <taxon>Pentapetalae</taxon>
        <taxon>rosids</taxon>
        <taxon>malvids</taxon>
        <taxon>Brassicales</taxon>
        <taxon>Brassicaceae</taxon>
        <taxon>Brassiceae</taxon>
        <taxon>Brassica</taxon>
    </lineage>
</organism>
<proteinExistence type="predicted"/>
<dbReference type="Gene3D" id="3.40.50.920">
    <property type="match status" value="1"/>
</dbReference>
<dbReference type="GO" id="GO:0006086">
    <property type="term" value="P:pyruvate decarboxylation to acetyl-CoA"/>
    <property type="evidence" value="ECO:0007669"/>
    <property type="project" value="InterPro"/>
</dbReference>
<comment type="function">
    <text evidence="4">The pyruvate dehydrogenase complex catalyzes the overall conversion of pyruvate to acetyl-CoA and CO2.</text>
</comment>
<comment type="caution">
    <text evidence="6">The sequence shown here is derived from an EMBL/GenBank/DDBJ whole genome shotgun (WGS) entry which is preliminary data.</text>
</comment>
<dbReference type="AlphaFoldDB" id="A0A8S9QA89"/>
<evidence type="ECO:0000313" key="6">
    <source>
        <dbReference type="EMBL" id="KAF3536552.1"/>
    </source>
</evidence>
<dbReference type="SUPFAM" id="SSF52922">
    <property type="entry name" value="TK C-terminal domain-like"/>
    <property type="match status" value="1"/>
</dbReference>
<dbReference type="Proteomes" id="UP000712600">
    <property type="component" value="Unassembled WGS sequence"/>
</dbReference>
<dbReference type="PANTHER" id="PTHR11624">
    <property type="entry name" value="DEHYDROGENASE RELATED"/>
    <property type="match status" value="1"/>
</dbReference>
<evidence type="ECO:0000259" key="5">
    <source>
        <dbReference type="Pfam" id="PF02780"/>
    </source>
</evidence>
<name>A0A8S9QA89_BRACR</name>
<dbReference type="EC" id="1.2.4.1" evidence="4"/>
<keyword evidence="3 4" id="KW-0786">Thiamine pyrophosphate</keyword>
<protein>
    <recommendedName>
        <fullName evidence="4">Pyruvate dehydrogenase E1 component subunit beta</fullName>
        <ecNumber evidence="4">1.2.4.1</ecNumber>
    </recommendedName>
</protein>
<accession>A0A8S9QA89</accession>
<evidence type="ECO:0000256" key="3">
    <source>
        <dbReference type="ARBA" id="ARBA00023052"/>
    </source>
</evidence>
<reference evidence="6" key="1">
    <citation type="submission" date="2019-12" db="EMBL/GenBank/DDBJ databases">
        <title>Genome sequencing and annotation of Brassica cretica.</title>
        <authorList>
            <person name="Studholme D.J."/>
            <person name="Sarris P."/>
        </authorList>
    </citation>
    <scope>NUCLEOTIDE SEQUENCE</scope>
    <source>
        <strain evidence="6">PFS-109/04</strain>
        <tissue evidence="6">Leaf</tissue>
    </source>
</reference>
<evidence type="ECO:0000256" key="1">
    <source>
        <dbReference type="ARBA" id="ARBA00001964"/>
    </source>
</evidence>
<comment type="cofactor">
    <cofactor evidence="1 4">
        <name>thiamine diphosphate</name>
        <dbReference type="ChEBI" id="CHEBI:58937"/>
    </cofactor>
</comment>
<evidence type="ECO:0000256" key="4">
    <source>
        <dbReference type="RuleBase" id="RU364074"/>
    </source>
</evidence>
<comment type="catalytic activity">
    <reaction evidence="4">
        <text>N(6)-[(R)-lipoyl]-L-lysyl-[protein] + pyruvate + H(+) = N(6)-[(R)-S(8)-acetyldihydrolipoyl]-L-lysyl-[protein] + CO2</text>
        <dbReference type="Rhea" id="RHEA:19189"/>
        <dbReference type="Rhea" id="RHEA-COMP:10474"/>
        <dbReference type="Rhea" id="RHEA-COMP:10478"/>
        <dbReference type="ChEBI" id="CHEBI:15361"/>
        <dbReference type="ChEBI" id="CHEBI:15378"/>
        <dbReference type="ChEBI" id="CHEBI:16526"/>
        <dbReference type="ChEBI" id="CHEBI:83099"/>
        <dbReference type="ChEBI" id="CHEBI:83111"/>
        <dbReference type="EC" id="1.2.4.1"/>
    </reaction>
</comment>
<feature type="domain" description="Transketolase C-terminal" evidence="5">
    <location>
        <begin position="71"/>
        <end position="113"/>
    </location>
</feature>